<evidence type="ECO:0000256" key="17">
    <source>
        <dbReference type="ARBA" id="ARBA00072035"/>
    </source>
</evidence>
<evidence type="ECO:0000256" key="6">
    <source>
        <dbReference type="ARBA" id="ARBA00022692"/>
    </source>
</evidence>
<keyword evidence="8" id="KW-0547">Nucleotide-binding</keyword>
<dbReference type="FunFam" id="1.10.8.60:FF:000001">
    <property type="entry name" value="ATP-dependent zinc metalloprotease FtsH"/>
    <property type="match status" value="1"/>
</dbReference>
<dbReference type="GO" id="GO:0005524">
    <property type="term" value="F:ATP binding"/>
    <property type="evidence" value="ECO:0007669"/>
    <property type="project" value="UniProtKB-KW"/>
</dbReference>
<evidence type="ECO:0000256" key="18">
    <source>
        <dbReference type="ARBA" id="ARBA00078792"/>
    </source>
</evidence>
<keyword evidence="13" id="KW-0482">Metalloprotease</keyword>
<evidence type="ECO:0000256" key="15">
    <source>
        <dbReference type="ARBA" id="ARBA00023136"/>
    </source>
</evidence>
<keyword evidence="5" id="KW-0645">Protease</keyword>
<comment type="similarity">
    <text evidence="3">In the C-terminal section; belongs to the peptidase M41 family.</text>
</comment>
<dbReference type="InterPro" id="IPR003960">
    <property type="entry name" value="ATPase_AAA_CS"/>
</dbReference>
<evidence type="ECO:0000256" key="12">
    <source>
        <dbReference type="ARBA" id="ARBA00022989"/>
    </source>
</evidence>
<evidence type="ECO:0000256" key="16">
    <source>
        <dbReference type="ARBA" id="ARBA00062117"/>
    </source>
</evidence>
<keyword evidence="9" id="KW-0378">Hydrolase</keyword>
<proteinExistence type="inferred from homology"/>
<dbReference type="Gene3D" id="1.20.58.760">
    <property type="entry name" value="Peptidase M41"/>
    <property type="match status" value="1"/>
</dbReference>
<dbReference type="PANTHER" id="PTHR23076:SF97">
    <property type="entry name" value="ATP-DEPENDENT ZINC METALLOPROTEASE YME1L1"/>
    <property type="match status" value="1"/>
</dbReference>
<evidence type="ECO:0000256" key="7">
    <source>
        <dbReference type="ARBA" id="ARBA00022723"/>
    </source>
</evidence>
<dbReference type="GO" id="GO:0034982">
    <property type="term" value="P:mitochondrial protein processing"/>
    <property type="evidence" value="ECO:0007669"/>
    <property type="project" value="UniProtKB-ARBA"/>
</dbReference>
<feature type="domain" description="AAA+ ATPase" evidence="20">
    <location>
        <begin position="300"/>
        <end position="437"/>
    </location>
</feature>
<keyword evidence="15" id="KW-0472">Membrane</keyword>
<dbReference type="SUPFAM" id="SSF52540">
    <property type="entry name" value="P-loop containing nucleoside triphosphate hydrolases"/>
    <property type="match status" value="1"/>
</dbReference>
<evidence type="ECO:0000256" key="8">
    <source>
        <dbReference type="ARBA" id="ARBA00022741"/>
    </source>
</evidence>
<comment type="similarity">
    <text evidence="4">In the N-terminal section; belongs to the AAA ATPase family.</text>
</comment>
<gene>
    <name evidence="21" type="primary">yme1l1</name>
</gene>
<dbReference type="Proteomes" id="UP000472260">
    <property type="component" value="Unassembled WGS sequence"/>
</dbReference>
<comment type="subcellular location">
    <subcellularLocation>
        <location evidence="2">Mitochondrion membrane</location>
    </subcellularLocation>
</comment>
<dbReference type="PANTHER" id="PTHR23076">
    <property type="entry name" value="METALLOPROTEASE M41 FTSH"/>
    <property type="match status" value="1"/>
</dbReference>
<keyword evidence="6" id="KW-0812">Transmembrane</keyword>
<dbReference type="Pfam" id="PF01434">
    <property type="entry name" value="Peptidase_M41"/>
    <property type="match status" value="1"/>
</dbReference>
<dbReference type="GO" id="GO:0006515">
    <property type="term" value="P:protein quality control for misfolded or incompletely synthesized proteins"/>
    <property type="evidence" value="ECO:0007669"/>
    <property type="project" value="TreeGrafter"/>
</dbReference>
<evidence type="ECO:0000256" key="13">
    <source>
        <dbReference type="ARBA" id="ARBA00023049"/>
    </source>
</evidence>
<evidence type="ECO:0000259" key="20">
    <source>
        <dbReference type="SMART" id="SM00382"/>
    </source>
</evidence>
<keyword evidence="10" id="KW-0862">Zinc</keyword>
<evidence type="ECO:0000256" key="9">
    <source>
        <dbReference type="ARBA" id="ARBA00022801"/>
    </source>
</evidence>
<evidence type="ECO:0000313" key="22">
    <source>
        <dbReference type="Proteomes" id="UP000472260"/>
    </source>
</evidence>
<keyword evidence="11" id="KW-0067">ATP-binding</keyword>
<dbReference type="InterPro" id="IPR005936">
    <property type="entry name" value="FtsH"/>
</dbReference>
<evidence type="ECO:0000256" key="19">
    <source>
        <dbReference type="ARBA" id="ARBA00078852"/>
    </source>
</evidence>
<dbReference type="Gene3D" id="1.10.8.60">
    <property type="match status" value="1"/>
</dbReference>
<dbReference type="InterPro" id="IPR000642">
    <property type="entry name" value="Peptidase_M41"/>
</dbReference>
<dbReference type="GO" id="GO:0005743">
    <property type="term" value="C:mitochondrial inner membrane"/>
    <property type="evidence" value="ECO:0007669"/>
    <property type="project" value="TreeGrafter"/>
</dbReference>
<dbReference type="GO" id="GO:0010636">
    <property type="term" value="P:positive regulation of mitochondrial fusion"/>
    <property type="evidence" value="ECO:0007669"/>
    <property type="project" value="UniProtKB-ARBA"/>
</dbReference>
<dbReference type="InterPro" id="IPR003593">
    <property type="entry name" value="AAA+_ATPase"/>
</dbReference>
<dbReference type="HAMAP" id="MF_01458">
    <property type="entry name" value="FtsH"/>
    <property type="match status" value="1"/>
</dbReference>
<keyword evidence="12" id="KW-1133">Transmembrane helix</keyword>
<dbReference type="Ensembl" id="ENSSANT00000019552.1">
    <property type="protein sequence ID" value="ENSSANP00000018321.1"/>
    <property type="gene ID" value="ENSSANG00000008917.1"/>
</dbReference>
<dbReference type="FunFam" id="3.40.50.300:FF:000195">
    <property type="entry name" value="ATP-dependent zinc metalloprotease FTSH 11"/>
    <property type="match status" value="1"/>
</dbReference>
<dbReference type="GO" id="GO:0046872">
    <property type="term" value="F:metal ion binding"/>
    <property type="evidence" value="ECO:0007669"/>
    <property type="project" value="UniProtKB-KW"/>
</dbReference>
<evidence type="ECO:0000313" key="21">
    <source>
        <dbReference type="Ensembl" id="ENSSANP00000018321.1"/>
    </source>
</evidence>
<evidence type="ECO:0000256" key="2">
    <source>
        <dbReference type="ARBA" id="ARBA00004325"/>
    </source>
</evidence>
<dbReference type="GO" id="GO:0004222">
    <property type="term" value="F:metalloendopeptidase activity"/>
    <property type="evidence" value="ECO:0007669"/>
    <property type="project" value="InterPro"/>
</dbReference>
<evidence type="ECO:0000256" key="11">
    <source>
        <dbReference type="ARBA" id="ARBA00022840"/>
    </source>
</evidence>
<dbReference type="AlphaFoldDB" id="A0A671LJ09"/>
<dbReference type="NCBIfam" id="TIGR01241">
    <property type="entry name" value="FtsH_fam"/>
    <property type="match status" value="1"/>
</dbReference>
<comment type="cofactor">
    <cofactor evidence="1">
        <name>Zn(2+)</name>
        <dbReference type="ChEBI" id="CHEBI:29105"/>
    </cofactor>
</comment>
<dbReference type="CDD" id="cd19501">
    <property type="entry name" value="RecA-like_FtsH"/>
    <property type="match status" value="1"/>
</dbReference>
<evidence type="ECO:0000256" key="14">
    <source>
        <dbReference type="ARBA" id="ARBA00023128"/>
    </source>
</evidence>
<keyword evidence="14" id="KW-0496">Mitochondrion</keyword>
<dbReference type="Pfam" id="PF00004">
    <property type="entry name" value="AAA"/>
    <property type="match status" value="1"/>
</dbReference>
<reference evidence="21" key="1">
    <citation type="submission" date="2025-08" db="UniProtKB">
        <authorList>
            <consortium name="Ensembl"/>
        </authorList>
    </citation>
    <scope>IDENTIFICATION</scope>
</reference>
<dbReference type="SUPFAM" id="SSF140990">
    <property type="entry name" value="FtsH protease domain-like"/>
    <property type="match status" value="1"/>
</dbReference>
<dbReference type="InterPro" id="IPR037219">
    <property type="entry name" value="Peptidase_M41-like"/>
</dbReference>
<evidence type="ECO:0000256" key="3">
    <source>
        <dbReference type="ARBA" id="ARBA00010044"/>
    </source>
</evidence>
<reference evidence="21" key="2">
    <citation type="submission" date="2025-09" db="UniProtKB">
        <authorList>
            <consortium name="Ensembl"/>
        </authorList>
    </citation>
    <scope>IDENTIFICATION</scope>
</reference>
<evidence type="ECO:0000256" key="5">
    <source>
        <dbReference type="ARBA" id="ARBA00022670"/>
    </source>
</evidence>
<evidence type="ECO:0000256" key="1">
    <source>
        <dbReference type="ARBA" id="ARBA00001947"/>
    </source>
</evidence>
<name>A0A671LJ09_9TELE</name>
<evidence type="ECO:0000256" key="10">
    <source>
        <dbReference type="ARBA" id="ARBA00022833"/>
    </source>
</evidence>
<keyword evidence="7" id="KW-0479">Metal-binding</keyword>
<dbReference type="InterPro" id="IPR003959">
    <property type="entry name" value="ATPase_AAA_core"/>
</dbReference>
<dbReference type="InterPro" id="IPR041569">
    <property type="entry name" value="AAA_lid_3"/>
</dbReference>
<dbReference type="PROSITE" id="PS00674">
    <property type="entry name" value="AAA"/>
    <property type="match status" value="1"/>
</dbReference>
<sequence>MFSLSTSLQPQVTVQLSHLINALHSLKGSVSSNTSVNHKHRENIPEQDLNCTEPSLTLRDLGLTDLGVSQLDELVQKLLPCVTQRESLSQLRSVPNIWRTSHLSSDSFFHNKHGETQRLMGGVTAVFSKQNKSPLQTLCTDLKYLPLMVPNRGFKTLKSRTRRLQGGLDSTAEPEGYTPSFMKGFLTRDKGPDVETLDKLLKNKNIPDGQHDAFKTGFAEGFLKAQALTQRTQGKLSLALCSALLRFRTTSGLDSAVDPVQMKNVTFEHVKGVEEAKNELQEVVEFLRNPQKFTVLGGKLPKGILLVGPPGTGKTLLARAVAGEADVPFYYASGSEFDEMFVGVGASRIRNLFREAKANAPCVIFIDELDSVGGKRIESPMHPYSRQTINQLLAEMDGFKPNEGVIIIGATNFAEALDNALIRPGRFDMQVTVPIPDVKGRTEILKWYLKKIKVDSAVEAEIIARGTVGFSGADLENLVNQSALKAAVDGKDMVTMKELEFAKDKILMGPERRSAEIDKKNKEITAYHESGHAIIAYYTKDAMPINKATIMPRGPTLGHVSMLPENDRWSETRAQLLAQMDVSMGGRVAEELIFGSENITTGASSDFDSATKIAKMMVTRFGMSEKLGVMTYADLTKQSPETQAAIEHEVRILLRDSYERAKVLLKSRAKEHKNLAEALLRYETLDAKEIQLVLEGKTLESR</sequence>
<accession>A0A671LJ09</accession>
<dbReference type="SMART" id="SM00382">
    <property type="entry name" value="AAA"/>
    <property type="match status" value="1"/>
</dbReference>
<dbReference type="GO" id="GO:0016887">
    <property type="term" value="F:ATP hydrolysis activity"/>
    <property type="evidence" value="ECO:0007669"/>
    <property type="project" value="InterPro"/>
</dbReference>
<dbReference type="Gene3D" id="3.40.50.300">
    <property type="entry name" value="P-loop containing nucleotide triphosphate hydrolases"/>
    <property type="match status" value="1"/>
</dbReference>
<dbReference type="Pfam" id="PF17862">
    <property type="entry name" value="AAA_lid_3"/>
    <property type="match status" value="1"/>
</dbReference>
<dbReference type="InterPro" id="IPR027417">
    <property type="entry name" value="P-loop_NTPase"/>
</dbReference>
<comment type="subunit">
    <text evidence="16">Homohexamer; may also form heterohexamers. Exists in several complexes of 600-1100 kDa. Interacts with AFG1L.</text>
</comment>
<dbReference type="FunFam" id="1.20.58.760:FF:000002">
    <property type="entry name" value="ATP-dependent zinc metalloprotease FtsH"/>
    <property type="match status" value="1"/>
</dbReference>
<organism evidence="21 22">
    <name type="scientific">Sinocyclocheilus anshuiensis</name>
    <dbReference type="NCBI Taxonomy" id="1608454"/>
    <lineage>
        <taxon>Eukaryota</taxon>
        <taxon>Metazoa</taxon>
        <taxon>Chordata</taxon>
        <taxon>Craniata</taxon>
        <taxon>Vertebrata</taxon>
        <taxon>Euteleostomi</taxon>
        <taxon>Actinopterygii</taxon>
        <taxon>Neopterygii</taxon>
        <taxon>Teleostei</taxon>
        <taxon>Ostariophysi</taxon>
        <taxon>Cypriniformes</taxon>
        <taxon>Cyprinidae</taxon>
        <taxon>Cyprininae</taxon>
        <taxon>Sinocyclocheilus</taxon>
    </lineage>
</organism>
<protein>
    <recommendedName>
        <fullName evidence="17">ATP-dependent zinc metalloprotease YME1L1</fullName>
    </recommendedName>
    <alternativeName>
        <fullName evidence="18">ATP-dependent metalloprotease FtsH1</fullName>
    </alternativeName>
    <alternativeName>
        <fullName evidence="19">YME1-like protein 1</fullName>
    </alternativeName>
</protein>
<keyword evidence="22" id="KW-1185">Reference proteome</keyword>
<dbReference type="GO" id="GO:0004176">
    <property type="term" value="F:ATP-dependent peptidase activity"/>
    <property type="evidence" value="ECO:0007669"/>
    <property type="project" value="InterPro"/>
</dbReference>
<dbReference type="GO" id="GO:0007005">
    <property type="term" value="P:mitochondrion organization"/>
    <property type="evidence" value="ECO:0007669"/>
    <property type="project" value="TreeGrafter"/>
</dbReference>
<evidence type="ECO:0000256" key="4">
    <source>
        <dbReference type="ARBA" id="ARBA00010550"/>
    </source>
</evidence>